<protein>
    <submittedName>
        <fullName evidence="5">Uncharacterized protein</fullName>
    </submittedName>
</protein>
<evidence type="ECO:0000256" key="3">
    <source>
        <dbReference type="ARBA" id="ARBA00023163"/>
    </source>
</evidence>
<name>A0AAV1XLZ0_LUPLU</name>
<feature type="compositionally biased region" description="Low complexity" evidence="4">
    <location>
        <begin position="16"/>
        <end position="26"/>
    </location>
</feature>
<evidence type="ECO:0000313" key="5">
    <source>
        <dbReference type="EMBL" id="CAL0322172.1"/>
    </source>
</evidence>
<dbReference type="AlphaFoldDB" id="A0AAV1XLZ0"/>
<evidence type="ECO:0000256" key="4">
    <source>
        <dbReference type="SAM" id="MobiDB-lite"/>
    </source>
</evidence>
<dbReference type="Proteomes" id="UP001497480">
    <property type="component" value="Unassembled WGS sequence"/>
</dbReference>
<dbReference type="PANTHER" id="PTHR33388:SF18">
    <property type="entry name" value="PROTEIN SPEAR1"/>
    <property type="match status" value="1"/>
</dbReference>
<feature type="compositionally biased region" description="Polar residues" evidence="4">
    <location>
        <begin position="184"/>
        <end position="193"/>
    </location>
</feature>
<dbReference type="PANTHER" id="PTHR33388">
    <property type="entry name" value="OS01G0212500 PROTEIN"/>
    <property type="match status" value="1"/>
</dbReference>
<keyword evidence="6" id="KW-1185">Reference proteome</keyword>
<dbReference type="GO" id="GO:0003700">
    <property type="term" value="F:DNA-binding transcription factor activity"/>
    <property type="evidence" value="ECO:0007669"/>
    <property type="project" value="InterPro"/>
</dbReference>
<accession>A0AAV1XLZ0</accession>
<dbReference type="InterPro" id="IPR040356">
    <property type="entry name" value="SPEAR"/>
</dbReference>
<sequence>MDSNYFGELNMENERGNGSSNSPSSSRKGKKNNQDKPKQPQRGLGVAQLEKIRIHGQIASGYFPPQHGSYPSSFNNEDPIVQAPYQYSSILPSPPPSPSSSFSFSSSSAPYSASYGFQSNYVMKLSEYERTNIRYGDSQPTNNTGRWEHAILKTHSSAQTRTGSLLNLYDSQQHIDTKKHRSDSVGSSSQNYEPSDPQEPDLELKLSL</sequence>
<feature type="compositionally biased region" description="Low complexity" evidence="4">
    <location>
        <begin position="99"/>
        <end position="111"/>
    </location>
</feature>
<evidence type="ECO:0000313" key="6">
    <source>
        <dbReference type="Proteomes" id="UP001497480"/>
    </source>
</evidence>
<feature type="region of interest" description="Disordered" evidence="4">
    <location>
        <begin position="171"/>
        <end position="208"/>
    </location>
</feature>
<reference evidence="5 6" key="1">
    <citation type="submission" date="2024-03" db="EMBL/GenBank/DDBJ databases">
        <authorList>
            <person name="Martinez-Hernandez J."/>
        </authorList>
    </citation>
    <scope>NUCLEOTIDE SEQUENCE [LARGE SCALE GENOMIC DNA]</scope>
</reference>
<keyword evidence="3" id="KW-0804">Transcription</keyword>
<comment type="caution">
    <text evidence="5">The sequence shown here is derived from an EMBL/GenBank/DDBJ whole genome shotgun (WGS) entry which is preliminary data.</text>
</comment>
<gene>
    <name evidence="5" type="ORF">LLUT_LOCUS23232</name>
</gene>
<keyword evidence="1" id="KW-0678">Repressor</keyword>
<proteinExistence type="predicted"/>
<keyword evidence="2" id="KW-0805">Transcription regulation</keyword>
<dbReference type="EMBL" id="CAXHTB010000016">
    <property type="protein sequence ID" value="CAL0322172.1"/>
    <property type="molecule type" value="Genomic_DNA"/>
</dbReference>
<organism evidence="5 6">
    <name type="scientific">Lupinus luteus</name>
    <name type="common">European yellow lupine</name>
    <dbReference type="NCBI Taxonomy" id="3873"/>
    <lineage>
        <taxon>Eukaryota</taxon>
        <taxon>Viridiplantae</taxon>
        <taxon>Streptophyta</taxon>
        <taxon>Embryophyta</taxon>
        <taxon>Tracheophyta</taxon>
        <taxon>Spermatophyta</taxon>
        <taxon>Magnoliopsida</taxon>
        <taxon>eudicotyledons</taxon>
        <taxon>Gunneridae</taxon>
        <taxon>Pentapetalae</taxon>
        <taxon>rosids</taxon>
        <taxon>fabids</taxon>
        <taxon>Fabales</taxon>
        <taxon>Fabaceae</taxon>
        <taxon>Papilionoideae</taxon>
        <taxon>50 kb inversion clade</taxon>
        <taxon>genistoids sensu lato</taxon>
        <taxon>core genistoids</taxon>
        <taxon>Genisteae</taxon>
        <taxon>Lupinus</taxon>
    </lineage>
</organism>
<feature type="region of interest" description="Disordered" evidence="4">
    <location>
        <begin position="1"/>
        <end position="111"/>
    </location>
</feature>
<evidence type="ECO:0000256" key="2">
    <source>
        <dbReference type="ARBA" id="ARBA00023015"/>
    </source>
</evidence>
<evidence type="ECO:0000256" key="1">
    <source>
        <dbReference type="ARBA" id="ARBA00022491"/>
    </source>
</evidence>